<keyword evidence="9" id="KW-0812">Transmembrane</keyword>
<dbReference type="UniPathway" id="UPA00378"/>
<evidence type="ECO:0000256" key="6">
    <source>
        <dbReference type="ARBA" id="ARBA00012557"/>
    </source>
</evidence>
<evidence type="ECO:0000256" key="19">
    <source>
        <dbReference type="ARBA" id="ARBA00041226"/>
    </source>
</evidence>
<dbReference type="InterPro" id="IPR026050">
    <property type="entry name" value="C1GALT1/C1GALT1_chp1"/>
</dbReference>
<evidence type="ECO:0000256" key="15">
    <source>
        <dbReference type="ARBA" id="ARBA00023157"/>
    </source>
</evidence>
<evidence type="ECO:0000256" key="18">
    <source>
        <dbReference type="ARBA" id="ARBA00040898"/>
    </source>
</evidence>
<dbReference type="FunFam" id="3.90.550.50:FF:000017">
    <property type="entry name" value="Glycoprotein-N-acetylgalactosamine 3-beta-galactosyltransferase 1"/>
    <property type="match status" value="1"/>
</dbReference>
<dbReference type="PANTHER" id="PTHR23033:SF14">
    <property type="entry name" value="GLYCOPROTEIN-N-ACETYLGALACTOSAMINE 3-BETA-GALACTOSYLTRANSFERASE 1-RELATED"/>
    <property type="match status" value="1"/>
</dbReference>
<dbReference type="InterPro" id="IPR003378">
    <property type="entry name" value="Fringe-like_glycosylTrfase"/>
</dbReference>
<keyword evidence="15" id="KW-1015">Disulfide bond</keyword>
<comment type="similarity">
    <text evidence="4">Belongs to the glycosyltransferase 31 family. Beta3-Gal-T subfamily.</text>
</comment>
<comment type="cofactor">
    <cofactor evidence="1">
        <name>Mn(2+)</name>
        <dbReference type="ChEBI" id="CHEBI:29035"/>
    </cofactor>
</comment>
<comment type="function">
    <text evidence="22">Glycosyltransferase that generates the core 1 O-glycan Gal-beta1-3GalNAc-alpha1-Ser/Thr (T antigen), which is a precursor for many extended O-glycans in glycoproteins.</text>
</comment>
<evidence type="ECO:0000313" key="26">
    <source>
        <dbReference type="Proteomes" id="UP000007798"/>
    </source>
</evidence>
<keyword evidence="10" id="KW-0479">Metal-binding</keyword>
<gene>
    <name evidence="25" type="primary">Dwil\GK24755</name>
    <name evidence="25" type="ORF">Dwil_GK24755</name>
</gene>
<evidence type="ECO:0000256" key="17">
    <source>
        <dbReference type="ARBA" id="ARBA00023211"/>
    </source>
</evidence>
<keyword evidence="16" id="KW-0325">Glycoprotein</keyword>
<dbReference type="Proteomes" id="UP000007798">
    <property type="component" value="Unassembled WGS sequence"/>
</dbReference>
<comment type="pathway">
    <text evidence="3">Protein modification; protein glycosylation.</text>
</comment>
<dbReference type="Gene3D" id="3.90.550.50">
    <property type="match status" value="1"/>
</dbReference>
<evidence type="ECO:0000256" key="8">
    <source>
        <dbReference type="ARBA" id="ARBA00022679"/>
    </source>
</evidence>
<keyword evidence="11" id="KW-0547">Nucleotide-binding</keyword>
<protein>
    <recommendedName>
        <fullName evidence="18">Glycoprotein-N-acetylgalactosamine 3-beta-galactosyltransferase 1</fullName>
        <ecNumber evidence="6">2.4.1.122</ecNumber>
    </recommendedName>
    <alternativeName>
        <fullName evidence="20">Core 1 O-glycan T-synthase</fullName>
    </alternativeName>
    <alternativeName>
        <fullName evidence="21">Core 1 UDP-galactose:N-acetylgalactosamine-alpha-R beta 1,3-galactosyltransferase 1</fullName>
    </alternativeName>
    <alternativeName>
        <fullName evidence="19">Core 1 beta1,3-galactosyltransferase 1</fullName>
    </alternativeName>
</protein>
<feature type="region of interest" description="Disordered" evidence="23">
    <location>
        <begin position="355"/>
        <end position="384"/>
    </location>
</feature>
<reference evidence="25 26" key="1">
    <citation type="journal article" date="2007" name="Nature">
        <title>Evolution of genes and genomes on the Drosophila phylogeny.</title>
        <authorList>
            <consortium name="Drosophila 12 Genomes Consortium"/>
            <person name="Clark A.G."/>
            <person name="Eisen M.B."/>
            <person name="Smith D.R."/>
            <person name="Bergman C.M."/>
            <person name="Oliver B."/>
            <person name="Markow T.A."/>
            <person name="Kaufman T.C."/>
            <person name="Kellis M."/>
            <person name="Gelbart W."/>
            <person name="Iyer V.N."/>
            <person name="Pollard D.A."/>
            <person name="Sackton T.B."/>
            <person name="Larracuente A.M."/>
            <person name="Singh N.D."/>
            <person name="Abad J.P."/>
            <person name="Abt D.N."/>
            <person name="Adryan B."/>
            <person name="Aguade M."/>
            <person name="Akashi H."/>
            <person name="Anderson W.W."/>
            <person name="Aquadro C.F."/>
            <person name="Ardell D.H."/>
            <person name="Arguello R."/>
            <person name="Artieri C.G."/>
            <person name="Barbash D.A."/>
            <person name="Barker D."/>
            <person name="Barsanti P."/>
            <person name="Batterham P."/>
            <person name="Batzoglou S."/>
            <person name="Begun D."/>
            <person name="Bhutkar A."/>
            <person name="Blanco E."/>
            <person name="Bosak S.A."/>
            <person name="Bradley R.K."/>
            <person name="Brand A.D."/>
            <person name="Brent M.R."/>
            <person name="Brooks A.N."/>
            <person name="Brown R.H."/>
            <person name="Butlin R.K."/>
            <person name="Caggese C."/>
            <person name="Calvi B.R."/>
            <person name="Bernardo de Carvalho A."/>
            <person name="Caspi A."/>
            <person name="Castrezana S."/>
            <person name="Celniker S.E."/>
            <person name="Chang J.L."/>
            <person name="Chapple C."/>
            <person name="Chatterji S."/>
            <person name="Chinwalla A."/>
            <person name="Civetta A."/>
            <person name="Clifton S.W."/>
            <person name="Comeron J.M."/>
            <person name="Costello J.C."/>
            <person name="Coyne J.A."/>
            <person name="Daub J."/>
            <person name="David R.G."/>
            <person name="Delcher A.L."/>
            <person name="Delehaunty K."/>
            <person name="Do C.B."/>
            <person name="Ebling H."/>
            <person name="Edwards K."/>
            <person name="Eickbush T."/>
            <person name="Evans J.D."/>
            <person name="Filipski A."/>
            <person name="Findeiss S."/>
            <person name="Freyhult E."/>
            <person name="Fulton L."/>
            <person name="Fulton R."/>
            <person name="Garcia A.C."/>
            <person name="Gardiner A."/>
            <person name="Garfield D.A."/>
            <person name="Garvin B.E."/>
            <person name="Gibson G."/>
            <person name="Gilbert D."/>
            <person name="Gnerre S."/>
            <person name="Godfrey J."/>
            <person name="Good R."/>
            <person name="Gotea V."/>
            <person name="Gravely B."/>
            <person name="Greenberg A.J."/>
            <person name="Griffiths-Jones S."/>
            <person name="Gross S."/>
            <person name="Guigo R."/>
            <person name="Gustafson E.A."/>
            <person name="Haerty W."/>
            <person name="Hahn M.W."/>
            <person name="Halligan D.L."/>
            <person name="Halpern A.L."/>
            <person name="Halter G.M."/>
            <person name="Han M.V."/>
            <person name="Heger A."/>
            <person name="Hillier L."/>
            <person name="Hinrichs A.S."/>
            <person name="Holmes I."/>
            <person name="Hoskins R.A."/>
            <person name="Hubisz M.J."/>
            <person name="Hultmark D."/>
            <person name="Huntley M.A."/>
            <person name="Jaffe D.B."/>
            <person name="Jagadeeshan S."/>
            <person name="Jeck W.R."/>
            <person name="Johnson J."/>
            <person name="Jones C.D."/>
            <person name="Jordan W.C."/>
            <person name="Karpen G.H."/>
            <person name="Kataoka E."/>
            <person name="Keightley P.D."/>
            <person name="Kheradpour P."/>
            <person name="Kirkness E.F."/>
            <person name="Koerich L.B."/>
            <person name="Kristiansen K."/>
            <person name="Kudrna D."/>
            <person name="Kulathinal R.J."/>
            <person name="Kumar S."/>
            <person name="Kwok R."/>
            <person name="Lander E."/>
            <person name="Langley C.H."/>
            <person name="Lapoint R."/>
            <person name="Lazzaro B.P."/>
            <person name="Lee S.J."/>
            <person name="Levesque L."/>
            <person name="Li R."/>
            <person name="Lin C.F."/>
            <person name="Lin M.F."/>
            <person name="Lindblad-Toh K."/>
            <person name="Llopart A."/>
            <person name="Long M."/>
            <person name="Low L."/>
            <person name="Lozovsky E."/>
            <person name="Lu J."/>
            <person name="Luo M."/>
            <person name="Machado C.A."/>
            <person name="Makalowski W."/>
            <person name="Marzo M."/>
            <person name="Matsuda M."/>
            <person name="Matzkin L."/>
            <person name="McAllister B."/>
            <person name="McBride C.S."/>
            <person name="McKernan B."/>
            <person name="McKernan K."/>
            <person name="Mendez-Lago M."/>
            <person name="Minx P."/>
            <person name="Mollenhauer M.U."/>
            <person name="Montooth K."/>
            <person name="Mount S.M."/>
            <person name="Mu X."/>
            <person name="Myers E."/>
            <person name="Negre B."/>
            <person name="Newfeld S."/>
            <person name="Nielsen R."/>
            <person name="Noor M.A."/>
            <person name="O'Grady P."/>
            <person name="Pachter L."/>
            <person name="Papaceit M."/>
            <person name="Parisi M.J."/>
            <person name="Parisi M."/>
            <person name="Parts L."/>
            <person name="Pedersen J.S."/>
            <person name="Pesole G."/>
            <person name="Phillippy A.M."/>
            <person name="Ponting C.P."/>
            <person name="Pop M."/>
            <person name="Porcelli D."/>
            <person name="Powell J.R."/>
            <person name="Prohaska S."/>
            <person name="Pruitt K."/>
            <person name="Puig M."/>
            <person name="Quesneville H."/>
            <person name="Ram K.R."/>
            <person name="Rand D."/>
            <person name="Rasmussen M.D."/>
            <person name="Reed L.K."/>
            <person name="Reenan R."/>
            <person name="Reily A."/>
            <person name="Remington K.A."/>
            <person name="Rieger T.T."/>
            <person name="Ritchie M.G."/>
            <person name="Robin C."/>
            <person name="Rogers Y.H."/>
            <person name="Rohde C."/>
            <person name="Rozas J."/>
            <person name="Rubenfield M.J."/>
            <person name="Ruiz A."/>
            <person name="Russo S."/>
            <person name="Salzberg S.L."/>
            <person name="Sanchez-Gracia A."/>
            <person name="Saranga D.J."/>
            <person name="Sato H."/>
            <person name="Schaeffer S.W."/>
            <person name="Schatz M.C."/>
            <person name="Schlenke T."/>
            <person name="Schwartz R."/>
            <person name="Segarra C."/>
            <person name="Singh R.S."/>
            <person name="Sirot L."/>
            <person name="Sirota M."/>
            <person name="Sisneros N.B."/>
            <person name="Smith C.D."/>
            <person name="Smith T.F."/>
            <person name="Spieth J."/>
            <person name="Stage D.E."/>
            <person name="Stark A."/>
            <person name="Stephan W."/>
            <person name="Strausberg R.L."/>
            <person name="Strempel S."/>
            <person name="Sturgill D."/>
            <person name="Sutton G."/>
            <person name="Sutton G.G."/>
            <person name="Tao W."/>
            <person name="Teichmann S."/>
            <person name="Tobari Y.N."/>
            <person name="Tomimura Y."/>
            <person name="Tsolas J.M."/>
            <person name="Valente V.L."/>
            <person name="Venter E."/>
            <person name="Venter J.C."/>
            <person name="Vicario S."/>
            <person name="Vieira F.G."/>
            <person name="Vilella A.J."/>
            <person name="Villasante A."/>
            <person name="Walenz B."/>
            <person name="Wang J."/>
            <person name="Wasserman M."/>
            <person name="Watts T."/>
            <person name="Wilson D."/>
            <person name="Wilson R.K."/>
            <person name="Wing R.A."/>
            <person name="Wolfner M.F."/>
            <person name="Wong A."/>
            <person name="Wong G.K."/>
            <person name="Wu C.I."/>
            <person name="Wu G."/>
            <person name="Yamamoto D."/>
            <person name="Yang H.P."/>
            <person name="Yang S.P."/>
            <person name="Yorke J.A."/>
            <person name="Yoshida K."/>
            <person name="Zdobnov E."/>
            <person name="Zhang P."/>
            <person name="Zhang Y."/>
            <person name="Zimin A.V."/>
            <person name="Baldwin J."/>
            <person name="Abdouelleil A."/>
            <person name="Abdulkadir J."/>
            <person name="Abebe A."/>
            <person name="Abera B."/>
            <person name="Abreu J."/>
            <person name="Acer S.C."/>
            <person name="Aftuck L."/>
            <person name="Alexander A."/>
            <person name="An P."/>
            <person name="Anderson E."/>
            <person name="Anderson S."/>
            <person name="Arachi H."/>
            <person name="Azer M."/>
            <person name="Bachantsang P."/>
            <person name="Barry A."/>
            <person name="Bayul T."/>
            <person name="Berlin A."/>
            <person name="Bessette D."/>
            <person name="Bloom T."/>
            <person name="Blye J."/>
            <person name="Boguslavskiy L."/>
            <person name="Bonnet C."/>
            <person name="Boukhgalter B."/>
            <person name="Bourzgui I."/>
            <person name="Brown A."/>
            <person name="Cahill P."/>
            <person name="Channer S."/>
            <person name="Cheshatsang Y."/>
            <person name="Chuda L."/>
            <person name="Citroen M."/>
            <person name="Collymore A."/>
            <person name="Cooke P."/>
            <person name="Costello M."/>
            <person name="D'Aco K."/>
            <person name="Daza R."/>
            <person name="De Haan G."/>
            <person name="DeGray S."/>
            <person name="DeMaso C."/>
            <person name="Dhargay N."/>
            <person name="Dooley K."/>
            <person name="Dooley E."/>
            <person name="Doricent M."/>
            <person name="Dorje P."/>
            <person name="Dorjee K."/>
            <person name="Dupes A."/>
            <person name="Elong R."/>
            <person name="Falk J."/>
            <person name="Farina A."/>
            <person name="Faro S."/>
            <person name="Ferguson D."/>
            <person name="Fisher S."/>
            <person name="Foley C.D."/>
            <person name="Franke A."/>
            <person name="Friedrich D."/>
            <person name="Gadbois L."/>
            <person name="Gearin G."/>
            <person name="Gearin C.R."/>
            <person name="Giannoukos G."/>
            <person name="Goode T."/>
            <person name="Graham J."/>
            <person name="Grandbois E."/>
            <person name="Grewal S."/>
            <person name="Gyaltsen K."/>
            <person name="Hafez N."/>
            <person name="Hagos B."/>
            <person name="Hall J."/>
            <person name="Henson C."/>
            <person name="Hollinger A."/>
            <person name="Honan T."/>
            <person name="Huard M.D."/>
            <person name="Hughes L."/>
            <person name="Hurhula B."/>
            <person name="Husby M.E."/>
            <person name="Kamat A."/>
            <person name="Kanga B."/>
            <person name="Kashin S."/>
            <person name="Khazanovich D."/>
            <person name="Kisner P."/>
            <person name="Lance K."/>
            <person name="Lara M."/>
            <person name="Lee W."/>
            <person name="Lennon N."/>
            <person name="Letendre F."/>
            <person name="LeVine R."/>
            <person name="Lipovsky A."/>
            <person name="Liu X."/>
            <person name="Liu J."/>
            <person name="Liu S."/>
            <person name="Lokyitsang T."/>
            <person name="Lokyitsang Y."/>
            <person name="Lubonja R."/>
            <person name="Lui A."/>
            <person name="MacDonald P."/>
            <person name="Magnisalis V."/>
            <person name="Maru K."/>
            <person name="Matthews C."/>
            <person name="McCusker W."/>
            <person name="McDonough S."/>
            <person name="Mehta T."/>
            <person name="Meldrim J."/>
            <person name="Meneus L."/>
            <person name="Mihai O."/>
            <person name="Mihalev A."/>
            <person name="Mihova T."/>
            <person name="Mittelman R."/>
            <person name="Mlenga V."/>
            <person name="Montmayeur A."/>
            <person name="Mulrain L."/>
            <person name="Navidi A."/>
            <person name="Naylor J."/>
            <person name="Negash T."/>
            <person name="Nguyen T."/>
            <person name="Nguyen N."/>
            <person name="Nicol R."/>
            <person name="Norbu C."/>
            <person name="Norbu N."/>
            <person name="Novod N."/>
            <person name="O'Neill B."/>
            <person name="Osman S."/>
            <person name="Markiewicz E."/>
            <person name="Oyono O.L."/>
            <person name="Patti C."/>
            <person name="Phunkhang P."/>
            <person name="Pierre F."/>
            <person name="Priest M."/>
            <person name="Raghuraman S."/>
            <person name="Rege F."/>
            <person name="Reyes R."/>
            <person name="Rise C."/>
            <person name="Rogov P."/>
            <person name="Ross K."/>
            <person name="Ryan E."/>
            <person name="Settipalli S."/>
            <person name="Shea T."/>
            <person name="Sherpa N."/>
            <person name="Shi L."/>
            <person name="Shih D."/>
            <person name="Sparrow T."/>
            <person name="Spaulding J."/>
            <person name="Stalker J."/>
            <person name="Stange-Thomann N."/>
            <person name="Stavropoulos S."/>
            <person name="Stone C."/>
            <person name="Strader C."/>
            <person name="Tesfaye S."/>
            <person name="Thomson T."/>
            <person name="Thoulutsang Y."/>
            <person name="Thoulutsang D."/>
            <person name="Topham K."/>
            <person name="Topping I."/>
            <person name="Tsamla T."/>
            <person name="Vassiliev H."/>
            <person name="Vo A."/>
            <person name="Wangchuk T."/>
            <person name="Wangdi T."/>
            <person name="Weiand M."/>
            <person name="Wilkinson J."/>
            <person name="Wilson A."/>
            <person name="Yadav S."/>
            <person name="Young G."/>
            <person name="Yu Q."/>
            <person name="Zembek L."/>
            <person name="Zhong D."/>
            <person name="Zimmer A."/>
            <person name="Zwirko Z."/>
            <person name="Jaffe D.B."/>
            <person name="Alvarez P."/>
            <person name="Brockman W."/>
            <person name="Butler J."/>
            <person name="Chin C."/>
            <person name="Gnerre S."/>
            <person name="Grabherr M."/>
            <person name="Kleber M."/>
            <person name="Mauceli E."/>
            <person name="MacCallum I."/>
        </authorList>
    </citation>
    <scope>NUCLEOTIDE SEQUENCE [LARGE SCALE GENOMIC DNA]</scope>
    <source>
        <strain evidence="26">Tucson 14030-0811.24</strain>
    </source>
</reference>
<evidence type="ECO:0000256" key="5">
    <source>
        <dbReference type="ARBA" id="ARBA00011748"/>
    </source>
</evidence>
<dbReference type="OrthoDB" id="414175at2759"/>
<evidence type="ECO:0000256" key="9">
    <source>
        <dbReference type="ARBA" id="ARBA00022692"/>
    </source>
</evidence>
<evidence type="ECO:0000256" key="20">
    <source>
        <dbReference type="ARBA" id="ARBA00042009"/>
    </source>
</evidence>
<feature type="compositionally biased region" description="Acidic residues" evidence="23">
    <location>
        <begin position="362"/>
        <end position="371"/>
    </location>
</feature>
<dbReference type="GO" id="GO:0000166">
    <property type="term" value="F:nucleotide binding"/>
    <property type="evidence" value="ECO:0007669"/>
    <property type="project" value="UniProtKB-KW"/>
</dbReference>
<evidence type="ECO:0000313" key="25">
    <source>
        <dbReference type="EMBL" id="EDW77943.2"/>
    </source>
</evidence>
<evidence type="ECO:0000256" key="3">
    <source>
        <dbReference type="ARBA" id="ARBA00004922"/>
    </source>
</evidence>
<proteinExistence type="inferred from homology"/>
<comment type="subcellular location">
    <subcellularLocation>
        <location evidence="2">Membrane</location>
        <topology evidence="2">Single-pass type II membrane protein</topology>
    </subcellularLocation>
</comment>
<keyword evidence="17" id="KW-0464">Manganese</keyword>
<feature type="domain" description="Fringe-like glycosyltransferase" evidence="24">
    <location>
        <begin position="89"/>
        <end position="257"/>
    </location>
</feature>
<name>B4N008_DROWI</name>
<evidence type="ECO:0000256" key="22">
    <source>
        <dbReference type="ARBA" id="ARBA00059245"/>
    </source>
</evidence>
<keyword evidence="14" id="KW-0472">Membrane</keyword>
<evidence type="ECO:0000256" key="12">
    <source>
        <dbReference type="ARBA" id="ARBA00022968"/>
    </source>
</evidence>
<evidence type="ECO:0000256" key="16">
    <source>
        <dbReference type="ARBA" id="ARBA00023180"/>
    </source>
</evidence>
<dbReference type="SMR" id="B4N008"/>
<dbReference type="PANTHER" id="PTHR23033">
    <property type="entry name" value="BETA1,3-GALACTOSYLTRANSFERASE"/>
    <property type="match status" value="1"/>
</dbReference>
<evidence type="ECO:0000256" key="10">
    <source>
        <dbReference type="ARBA" id="ARBA00022723"/>
    </source>
</evidence>
<dbReference type="GO" id="GO:0030145">
    <property type="term" value="F:manganese ion binding"/>
    <property type="evidence" value="ECO:0007669"/>
    <property type="project" value="UniProtKB-ARBA"/>
</dbReference>
<dbReference type="HOGENOM" id="CLU_050756_0_0_1"/>
<keyword evidence="7" id="KW-0328">Glycosyltransferase</keyword>
<keyword evidence="8" id="KW-0808">Transferase</keyword>
<evidence type="ECO:0000256" key="13">
    <source>
        <dbReference type="ARBA" id="ARBA00022989"/>
    </source>
</evidence>
<dbReference type="GO" id="GO:0016263">
    <property type="term" value="F:glycoprotein-N-acetylgalactosamine 3-beta-galactosyltransferase activity"/>
    <property type="evidence" value="ECO:0007669"/>
    <property type="project" value="UniProtKB-EC"/>
</dbReference>
<dbReference type="STRING" id="7260.B4N008"/>
<dbReference type="EC" id="2.4.1.122" evidence="6"/>
<dbReference type="AlphaFoldDB" id="B4N008"/>
<accession>B4N008</accession>
<evidence type="ECO:0000256" key="21">
    <source>
        <dbReference type="ARBA" id="ARBA00043065"/>
    </source>
</evidence>
<evidence type="ECO:0000256" key="14">
    <source>
        <dbReference type="ARBA" id="ARBA00023136"/>
    </source>
</evidence>
<evidence type="ECO:0000256" key="11">
    <source>
        <dbReference type="ARBA" id="ARBA00022741"/>
    </source>
</evidence>
<dbReference type="EMBL" id="CH963920">
    <property type="protein sequence ID" value="EDW77943.2"/>
    <property type="molecule type" value="Genomic_DNA"/>
</dbReference>
<evidence type="ECO:0000256" key="4">
    <source>
        <dbReference type="ARBA" id="ARBA00006462"/>
    </source>
</evidence>
<keyword evidence="13" id="KW-1133">Transmembrane helix</keyword>
<dbReference type="InParanoid" id="B4N008"/>
<evidence type="ECO:0000256" key="2">
    <source>
        <dbReference type="ARBA" id="ARBA00004606"/>
    </source>
</evidence>
<keyword evidence="26" id="KW-1185">Reference proteome</keyword>
<evidence type="ECO:0000256" key="1">
    <source>
        <dbReference type="ARBA" id="ARBA00001936"/>
    </source>
</evidence>
<feature type="compositionally biased region" description="Polar residues" evidence="23">
    <location>
        <begin position="375"/>
        <end position="384"/>
    </location>
</feature>
<evidence type="ECO:0000259" key="24">
    <source>
        <dbReference type="Pfam" id="PF02434"/>
    </source>
</evidence>
<dbReference type="Pfam" id="PF02434">
    <property type="entry name" value="Fringe"/>
    <property type="match status" value="1"/>
</dbReference>
<comment type="subunit">
    <text evidence="5">Homodimer; disulfide-linked.</text>
</comment>
<evidence type="ECO:0000256" key="7">
    <source>
        <dbReference type="ARBA" id="ARBA00022676"/>
    </source>
</evidence>
<sequence>MHYDLADFVIFDWFKQLFNDMQEPPSKNSVLCTLIVGLIAGICLAQFFETPEINTSFKSYKKTVEHQNSYESKNYSSTIADKLRKEVRILCWVMTNPKNHKKKALHVKRTWGKRCNILLFMSSEEDEELPTVKLNVAEGRENLWRKVKESFKYVYKHHYNDADWFFKADDDTYAVVENLRYMLYPYNPQTPIYFGCKFKLDRGEVYMSGGAGYVLSQEALRQLVEKGIDNPKTCLPGTVENEDIEVGLCMMNLNVTAGDSRDSTGRRRMFPFVPEHHLIKPKGIQLDAWYRTYQYYENDEGLDCCSDLAISWHYIHPYLMYIMDYLIYDLKIYGLLQTPQALPAKLKVGELLPEPINQPADTNEDSVDDEDRFPNATTSKNLRNAAISSNKENIVDIKERNLTLGE</sequence>
<dbReference type="GO" id="GO:0016020">
    <property type="term" value="C:membrane"/>
    <property type="evidence" value="ECO:0007669"/>
    <property type="project" value="UniProtKB-SubCell"/>
</dbReference>
<organism evidence="25 26">
    <name type="scientific">Drosophila willistoni</name>
    <name type="common">Fruit fly</name>
    <dbReference type="NCBI Taxonomy" id="7260"/>
    <lineage>
        <taxon>Eukaryota</taxon>
        <taxon>Metazoa</taxon>
        <taxon>Ecdysozoa</taxon>
        <taxon>Arthropoda</taxon>
        <taxon>Hexapoda</taxon>
        <taxon>Insecta</taxon>
        <taxon>Pterygota</taxon>
        <taxon>Neoptera</taxon>
        <taxon>Endopterygota</taxon>
        <taxon>Diptera</taxon>
        <taxon>Brachycera</taxon>
        <taxon>Muscomorpha</taxon>
        <taxon>Ephydroidea</taxon>
        <taxon>Drosophilidae</taxon>
        <taxon>Drosophila</taxon>
        <taxon>Sophophora</taxon>
    </lineage>
</organism>
<keyword evidence="12" id="KW-0735">Signal-anchor</keyword>
<evidence type="ECO:0000256" key="23">
    <source>
        <dbReference type="SAM" id="MobiDB-lite"/>
    </source>
</evidence>